<evidence type="ECO:0000256" key="2">
    <source>
        <dbReference type="PIRSR" id="PIRSR641708-1"/>
    </source>
</evidence>
<dbReference type="GO" id="GO:0005634">
    <property type="term" value="C:nucleus"/>
    <property type="evidence" value="ECO:0007669"/>
    <property type="project" value="TreeGrafter"/>
</dbReference>
<feature type="binding site" evidence="3">
    <location>
        <position position="215"/>
    </location>
    <ligand>
        <name>substrate</name>
    </ligand>
</feature>
<dbReference type="GO" id="GO:0031119">
    <property type="term" value="P:tRNA pseudouridine synthesis"/>
    <property type="evidence" value="ECO:0007669"/>
    <property type="project" value="InterPro"/>
</dbReference>
<evidence type="ECO:0000313" key="7">
    <source>
        <dbReference type="Proteomes" id="UP000031737"/>
    </source>
</evidence>
<evidence type="ECO:0000256" key="1">
    <source>
        <dbReference type="ARBA" id="ARBA00023235"/>
    </source>
</evidence>
<sequence length="712" mass="79590">MGWCEGLMRLHQLPFFFLVLRGGVRSFERRAYTPWRGRGATGRRKELGGCCLAREGEEQQQQNQLGMTRRKVFEGRRMCLRKAPKDHTLLGLCVMYCGTGYRGLQLQTHAPMHHTVEGVLIQALKDVGLVEAIERGRVQGDTHHFARSCRTDRGVHAVRNIICLFVPTERLELLGGCEKLKDALNAILPLTIRLARVTPLMGNFIPRFSCNRRVYHYIIPAYALVAPCDQWKSFFEKFPRATESLRQCAVDGRSYLDFSPVESEPWAAVLSAAVTRGNELLLHYLVGTHRFHNFSVDASQRGGGAWNRKVILPSSNEAVRSVYRCEIAPRVLLLPQTSIGVTRAEFQAALQVVKDDASLAASLPSQLSAAASVDGVPPDVPLPFVVLQIEGNSFLFNMIRKIVGTLIALLRGARETLFAEALSPDRRVVCPLAPGPYLYLFLSTYRRYDTVVRGSRSVRFRSISEEWRGDVAKAAEAFAHSSVAADIVDLDLNRTPAIGTLLAARDLARRVTRPCGEAEDCHLSTLKEYHPATVEPHPPLSEMTAFLRSLRVHNWSIEVVKVVAAVPCGPSGGQNVFGKEEEEQMSKASKRPRREAHKEEAAIREENLPSVKQSRADTHGVGCGESTALQMTQSNNEASIDQKLNPNNDDCCDDDDDDDDGWIYVAPTEEAARIKRREYHQRRRERSRAWEHSDTVMERAVNDWNSEGGGSE</sequence>
<protein>
    <submittedName>
        <fullName evidence="6">Pseudouridylate synthase I</fullName>
    </submittedName>
</protein>
<name>A0A061JDD7_TRYRA</name>
<feature type="region of interest" description="Disordered" evidence="4">
    <location>
        <begin position="573"/>
        <end position="623"/>
    </location>
</feature>
<keyword evidence="7" id="KW-1185">Reference proteome</keyword>
<reference evidence="6 7" key="1">
    <citation type="submission" date="2013-07" db="EMBL/GenBank/DDBJ databases">
        <authorList>
            <person name="Stoco P.H."/>
            <person name="Wagner G."/>
            <person name="Gerber A."/>
            <person name="Zaha A."/>
            <person name="Thompson C."/>
            <person name="Bartholomeu D.C."/>
            <person name="Luckemeyer D.D."/>
            <person name="Bahia D."/>
            <person name="Loreto E."/>
            <person name="Prestes E.B."/>
            <person name="Lima F.M."/>
            <person name="Rodrigues-Luiz G."/>
            <person name="Vallejo G.A."/>
            <person name="Filho J.F."/>
            <person name="Monteiro K.M."/>
            <person name="Tyler K.M."/>
            <person name="de Almeida L.G."/>
            <person name="Ortiz M.F."/>
            <person name="Siervo M.A."/>
            <person name="de Moraes M.H."/>
            <person name="Cunha O.L."/>
            <person name="Mendonca-Neto R."/>
            <person name="Silva R."/>
            <person name="Teixeira S.M."/>
            <person name="Murta S.M."/>
            <person name="Sincero T.C."/>
            <person name="Mendes T.A."/>
            <person name="Urmenyi T.P."/>
            <person name="Silva V.G."/>
            <person name="da Rocha W.D."/>
            <person name="Andersson B."/>
            <person name="Romanha A.J."/>
            <person name="Steindel M."/>
            <person name="de Vasconcelos A.T."/>
            <person name="Grisard E.C."/>
        </authorList>
    </citation>
    <scope>NUCLEOTIDE SEQUENCE [LARGE SCALE GENOMIC DNA]</scope>
    <source>
        <strain evidence="6 7">SC58</strain>
    </source>
</reference>
<feature type="active site" description="Nucleophile" evidence="2">
    <location>
        <position position="152"/>
    </location>
</feature>
<gene>
    <name evidence="6" type="ORF">TRSC58_00066</name>
</gene>
<dbReference type="InterPro" id="IPR020094">
    <property type="entry name" value="TruA/RsuA/RluB/E/F_N"/>
</dbReference>
<dbReference type="Gene3D" id="3.30.70.580">
    <property type="entry name" value="Pseudouridine synthase I, catalytic domain, N-terminal subdomain"/>
    <property type="match status" value="1"/>
</dbReference>
<organism evidence="6 7">
    <name type="scientific">Trypanosoma rangeli SC58</name>
    <dbReference type="NCBI Taxonomy" id="429131"/>
    <lineage>
        <taxon>Eukaryota</taxon>
        <taxon>Discoba</taxon>
        <taxon>Euglenozoa</taxon>
        <taxon>Kinetoplastea</taxon>
        <taxon>Metakinetoplastina</taxon>
        <taxon>Trypanosomatida</taxon>
        <taxon>Trypanosomatidae</taxon>
        <taxon>Trypanosoma</taxon>
        <taxon>Herpetosoma</taxon>
    </lineage>
</organism>
<proteinExistence type="predicted"/>
<keyword evidence="5" id="KW-0732">Signal</keyword>
<keyword evidence="1" id="KW-0413">Isomerase</keyword>
<dbReference type="InterPro" id="IPR041708">
    <property type="entry name" value="PUS1/PUS2-like"/>
</dbReference>
<dbReference type="Gene3D" id="3.30.70.660">
    <property type="entry name" value="Pseudouridine synthase I, catalytic domain, C-terminal subdomain"/>
    <property type="match status" value="1"/>
</dbReference>
<dbReference type="CDD" id="cd02568">
    <property type="entry name" value="PseudoU_synth_PUS1_PUS2"/>
    <property type="match status" value="1"/>
</dbReference>
<evidence type="ECO:0000313" key="6">
    <source>
        <dbReference type="EMBL" id="ESL12171.1"/>
    </source>
</evidence>
<dbReference type="GO" id="GO:0009982">
    <property type="term" value="F:pseudouridine synthase activity"/>
    <property type="evidence" value="ECO:0007669"/>
    <property type="project" value="InterPro"/>
</dbReference>
<dbReference type="EMBL" id="AUPL01000066">
    <property type="protein sequence ID" value="ESL12171.1"/>
    <property type="molecule type" value="Genomic_DNA"/>
</dbReference>
<feature type="chain" id="PRO_5001601533" evidence="5">
    <location>
        <begin position="27"/>
        <end position="712"/>
    </location>
</feature>
<dbReference type="Proteomes" id="UP000031737">
    <property type="component" value="Unassembled WGS sequence"/>
</dbReference>
<dbReference type="PANTHER" id="PTHR11142:SF26">
    <property type="entry name" value="SYNTHASE I, PUTATIVE-RELATED"/>
    <property type="match status" value="1"/>
</dbReference>
<dbReference type="VEuPathDB" id="TriTrypDB:TRSC58_00066"/>
<dbReference type="InterPro" id="IPR001406">
    <property type="entry name" value="PsdUridine_synth_TruA"/>
</dbReference>
<comment type="caution">
    <text evidence="6">The sequence shown here is derived from an EMBL/GenBank/DDBJ whole genome shotgun (WGS) entry which is preliminary data.</text>
</comment>
<feature type="signal peptide" evidence="5">
    <location>
        <begin position="1"/>
        <end position="26"/>
    </location>
</feature>
<accession>A0A061JDD7</accession>
<dbReference type="InterPro" id="IPR020095">
    <property type="entry name" value="PsdUridine_synth_TruA_C"/>
</dbReference>
<dbReference type="GO" id="GO:1990481">
    <property type="term" value="P:mRNA pseudouridine synthesis"/>
    <property type="evidence" value="ECO:0007669"/>
    <property type="project" value="TreeGrafter"/>
</dbReference>
<dbReference type="PANTHER" id="PTHR11142">
    <property type="entry name" value="PSEUDOURIDYLATE SYNTHASE"/>
    <property type="match status" value="1"/>
</dbReference>
<dbReference type="OrthoDB" id="10256309at2759"/>
<dbReference type="GO" id="GO:0005737">
    <property type="term" value="C:cytoplasm"/>
    <property type="evidence" value="ECO:0007669"/>
    <property type="project" value="TreeGrafter"/>
</dbReference>
<feature type="compositionally biased region" description="Basic and acidic residues" evidence="4">
    <location>
        <begin position="596"/>
        <end position="607"/>
    </location>
</feature>
<evidence type="ECO:0000256" key="3">
    <source>
        <dbReference type="PIRSR" id="PIRSR641708-2"/>
    </source>
</evidence>
<dbReference type="InterPro" id="IPR020103">
    <property type="entry name" value="PsdUridine_synth_cat_dom_sf"/>
</dbReference>
<evidence type="ECO:0000256" key="5">
    <source>
        <dbReference type="SAM" id="SignalP"/>
    </source>
</evidence>
<dbReference type="AlphaFoldDB" id="A0A061JDD7"/>
<dbReference type="SUPFAM" id="SSF55120">
    <property type="entry name" value="Pseudouridine synthase"/>
    <property type="match status" value="1"/>
</dbReference>
<dbReference type="GO" id="GO:0003723">
    <property type="term" value="F:RNA binding"/>
    <property type="evidence" value="ECO:0007669"/>
    <property type="project" value="InterPro"/>
</dbReference>
<evidence type="ECO:0000256" key="4">
    <source>
        <dbReference type="SAM" id="MobiDB-lite"/>
    </source>
</evidence>